<feature type="region of interest" description="Disordered" evidence="13">
    <location>
        <begin position="263"/>
        <end position="283"/>
    </location>
</feature>
<keyword evidence="7" id="KW-0573">Peptidoglycan synthesis</keyword>
<dbReference type="InterPro" id="IPR050644">
    <property type="entry name" value="PG_Glycine_Bridge_Synth"/>
</dbReference>
<dbReference type="PANTHER" id="PTHR36174:SF2">
    <property type="entry name" value="AMINOACYLTRANSFERASE FEMA"/>
    <property type="match status" value="1"/>
</dbReference>
<dbReference type="GO" id="GO:0008360">
    <property type="term" value="P:regulation of cell shape"/>
    <property type="evidence" value="ECO:0007669"/>
    <property type="project" value="UniProtKB-KW"/>
</dbReference>
<evidence type="ECO:0000256" key="4">
    <source>
        <dbReference type="ARBA" id="ARBA00022490"/>
    </source>
</evidence>
<reference evidence="14 15" key="1">
    <citation type="submission" date="2017-06" db="EMBL/GenBank/DDBJ databases">
        <authorList>
            <consortium name="Pathogen Informatics"/>
        </authorList>
    </citation>
    <scope>NUCLEOTIDE SEQUENCE [LARGE SCALE GENOMIC DNA]</scope>
    <source>
        <strain evidence="14 15">NCTC11291</strain>
    </source>
</reference>
<dbReference type="SUPFAM" id="SSF46589">
    <property type="entry name" value="tRNA-binding arm"/>
    <property type="match status" value="1"/>
</dbReference>
<dbReference type="Gene3D" id="3.40.630.30">
    <property type="match status" value="2"/>
</dbReference>
<keyword evidence="4" id="KW-0963">Cytoplasm</keyword>
<evidence type="ECO:0000256" key="8">
    <source>
        <dbReference type="ARBA" id="ARBA00023315"/>
    </source>
</evidence>
<gene>
    <name evidence="14" type="primary">femB</name>
    <name evidence="14" type="ORF">SAMEA4504048_01701</name>
</gene>
<evidence type="ECO:0000313" key="14">
    <source>
        <dbReference type="EMBL" id="SNV43479.1"/>
    </source>
</evidence>
<evidence type="ECO:0000256" key="9">
    <source>
        <dbReference type="ARBA" id="ARBA00023316"/>
    </source>
</evidence>
<evidence type="ECO:0000256" key="11">
    <source>
        <dbReference type="ARBA" id="ARBA00032233"/>
    </source>
</evidence>
<feature type="compositionally biased region" description="Basic and acidic residues" evidence="13">
    <location>
        <begin position="263"/>
        <end position="279"/>
    </location>
</feature>
<dbReference type="AlphaFoldDB" id="A0A239XA58"/>
<evidence type="ECO:0000256" key="6">
    <source>
        <dbReference type="ARBA" id="ARBA00022960"/>
    </source>
</evidence>
<dbReference type="SUPFAM" id="SSF55729">
    <property type="entry name" value="Acyl-CoA N-acyltransferases (Nat)"/>
    <property type="match status" value="2"/>
</dbReference>
<keyword evidence="9" id="KW-0961">Cell wall biogenesis/degradation</keyword>
<evidence type="ECO:0000256" key="13">
    <source>
        <dbReference type="SAM" id="MobiDB-lite"/>
    </source>
</evidence>
<keyword evidence="6" id="KW-0133">Cell shape</keyword>
<dbReference type="InterPro" id="IPR003447">
    <property type="entry name" value="FEMABX"/>
</dbReference>
<sequence>MPVKELTWEIFDNFVNQAKHRGFEQSSEMGYLLKKRGYQVSPIGYVDNNDLVQVAAILYSTPVAGGLYSEIHYGPVFDDIKYLQPFLEGLKAFVKQHNTIELAVKPYDSYQNYDDNGNEISDKNQELLAIFEEAGYQFQGLTSGFKSSDWNYVKSLENIESTKLLNSFSKKGKALVKKANTFGTTIRQLERHELDLFKKIISDTSDRRNFDDKPLEYYEYLYDGFKDKAKFLVASLNFQDYLNHLTTDQEKLKAKITKLEKDLEKNPNSEKKRNQHREFSSQSETFDIRKAEAKELISKYGNEDVVLAGSLFIQMPQETTYFFSGSYPEFNKFYAPALLQEYIMKDSIERGIKNYNLLGVEGTFDGSDGILRFKQNFNGYIERRPGSFNYYPKPLKYKAYQVLKTLLRRN</sequence>
<dbReference type="KEGG" id="saco:SAME_01701"/>
<proteinExistence type="inferred from homology"/>
<dbReference type="GO" id="GO:0000166">
    <property type="term" value="F:nucleotide binding"/>
    <property type="evidence" value="ECO:0007669"/>
    <property type="project" value="InterPro"/>
</dbReference>
<dbReference type="Proteomes" id="UP000215144">
    <property type="component" value="Chromosome 1"/>
</dbReference>
<dbReference type="Gene3D" id="1.20.58.90">
    <property type="match status" value="1"/>
</dbReference>
<evidence type="ECO:0000256" key="1">
    <source>
        <dbReference type="ARBA" id="ARBA00009943"/>
    </source>
</evidence>
<organism evidence="14 15">
    <name type="scientific">Streptococcus acidominimus</name>
    <dbReference type="NCBI Taxonomy" id="1326"/>
    <lineage>
        <taxon>Bacteria</taxon>
        <taxon>Bacillati</taxon>
        <taxon>Bacillota</taxon>
        <taxon>Bacilli</taxon>
        <taxon>Lactobacillales</taxon>
        <taxon>Streptococcaceae</taxon>
        <taxon>Streptococcus</taxon>
    </lineage>
</organism>
<dbReference type="EMBL" id="LT906454">
    <property type="protein sequence ID" value="SNV43479.1"/>
    <property type="molecule type" value="Genomic_DNA"/>
</dbReference>
<dbReference type="EC" id="2.3.2.17" evidence="2"/>
<comment type="catalytic activity">
    <reaction evidence="12">
        <text>beta-D-GlcNAc-(1-&gt;4)-Mur2Ac(oyl-L-Ala-D-isoglutaminyl-L-Lys-(N(6)-Gly)-D-Ala-D-Ala)-di-trans,octa-cis-undecaprenyl diphosphate + 2 glycyl-tRNA(Gly) = MurNAc-L-Ala-D-isoglutaminyl-L-Lys-(N(6)-tri-Gly)-D-Ala-D-Ala-diphospho-di-trans,octa-cis-undecaprenyl-GlcNAc + 2 tRNA(Gly) + 2 H(+)</text>
        <dbReference type="Rhea" id="RHEA:30439"/>
        <dbReference type="Rhea" id="RHEA-COMP:9664"/>
        <dbReference type="Rhea" id="RHEA-COMP:9683"/>
        <dbReference type="ChEBI" id="CHEBI:15378"/>
        <dbReference type="ChEBI" id="CHEBI:62234"/>
        <dbReference type="ChEBI" id="CHEBI:62235"/>
        <dbReference type="ChEBI" id="CHEBI:78442"/>
        <dbReference type="ChEBI" id="CHEBI:78522"/>
        <dbReference type="EC" id="2.3.2.17"/>
    </reaction>
</comment>
<protein>
    <recommendedName>
        <fullName evidence="3">Aminoacyltransferase FemA</fullName>
        <ecNumber evidence="2">2.3.2.17</ecNumber>
    </recommendedName>
    <alternativeName>
        <fullName evidence="11">Factor essential for expression of methicillin resistance A</fullName>
    </alternativeName>
    <alternativeName>
        <fullName evidence="10">N-acetylmuramoyl-L-alanyl-D-glutamyl-L-lysyl-(N6-glycyl)-D-alanyl-D-alanine-diphosphoundecaprenyl-N-acetylglucosamine:glycine glycyltransferase</fullName>
    </alternativeName>
</protein>
<evidence type="ECO:0000256" key="10">
    <source>
        <dbReference type="ARBA" id="ARBA00030706"/>
    </source>
</evidence>
<dbReference type="OrthoDB" id="2303924at2"/>
<dbReference type="GO" id="GO:0071555">
    <property type="term" value="P:cell wall organization"/>
    <property type="evidence" value="ECO:0007669"/>
    <property type="project" value="UniProtKB-KW"/>
</dbReference>
<accession>A0A239XA58</accession>
<dbReference type="PANTHER" id="PTHR36174">
    <property type="entry name" value="LIPID II:GLYCINE GLYCYLTRANSFERASE"/>
    <property type="match status" value="1"/>
</dbReference>
<evidence type="ECO:0000256" key="2">
    <source>
        <dbReference type="ARBA" id="ARBA00012466"/>
    </source>
</evidence>
<comment type="similarity">
    <text evidence="1">Belongs to the FemABX family.</text>
</comment>
<name>A0A239XA58_STRAI</name>
<dbReference type="InterPro" id="IPR010978">
    <property type="entry name" value="tRNA-bd_arm"/>
</dbReference>
<keyword evidence="5 14" id="KW-0808">Transferase</keyword>
<evidence type="ECO:0000256" key="12">
    <source>
        <dbReference type="ARBA" id="ARBA00047483"/>
    </source>
</evidence>
<evidence type="ECO:0000256" key="7">
    <source>
        <dbReference type="ARBA" id="ARBA00022984"/>
    </source>
</evidence>
<evidence type="ECO:0000256" key="3">
    <source>
        <dbReference type="ARBA" id="ARBA00016236"/>
    </source>
</evidence>
<dbReference type="GO" id="GO:0009252">
    <property type="term" value="P:peptidoglycan biosynthetic process"/>
    <property type="evidence" value="ECO:0007669"/>
    <property type="project" value="UniProtKB-KW"/>
</dbReference>
<dbReference type="Pfam" id="PF02388">
    <property type="entry name" value="FemAB"/>
    <property type="match status" value="1"/>
</dbReference>
<dbReference type="GO" id="GO:0016755">
    <property type="term" value="F:aminoacyltransferase activity"/>
    <property type="evidence" value="ECO:0007669"/>
    <property type="project" value="InterPro"/>
</dbReference>
<dbReference type="PROSITE" id="PS51191">
    <property type="entry name" value="FEMABX"/>
    <property type="match status" value="1"/>
</dbReference>
<evidence type="ECO:0000256" key="5">
    <source>
        <dbReference type="ARBA" id="ARBA00022679"/>
    </source>
</evidence>
<evidence type="ECO:0000313" key="15">
    <source>
        <dbReference type="Proteomes" id="UP000215144"/>
    </source>
</evidence>
<dbReference type="RefSeq" id="WP_095123206.1">
    <property type="nucleotide sequence ID" value="NZ_LT906454.1"/>
</dbReference>
<keyword evidence="8 14" id="KW-0012">Acyltransferase</keyword>
<dbReference type="InterPro" id="IPR016181">
    <property type="entry name" value="Acyl_CoA_acyltransferase"/>
</dbReference>